<protein>
    <submittedName>
        <fullName evidence="3">Penicillin-binding transpeptidase domain-containing protein</fullName>
    </submittedName>
</protein>
<evidence type="ECO:0000259" key="1">
    <source>
        <dbReference type="Pfam" id="PF00905"/>
    </source>
</evidence>
<feature type="domain" description="Penicillin-binding protein transpeptidase" evidence="1">
    <location>
        <begin position="156"/>
        <end position="484"/>
    </location>
</feature>
<accession>A0ABV6ULS0</accession>
<dbReference type="Pfam" id="PF00905">
    <property type="entry name" value="Transpeptidase"/>
    <property type="match status" value="1"/>
</dbReference>
<evidence type="ECO:0000313" key="4">
    <source>
        <dbReference type="Proteomes" id="UP001592528"/>
    </source>
</evidence>
<dbReference type="Pfam" id="PF21922">
    <property type="entry name" value="PBP_dimer_2"/>
    <property type="match status" value="1"/>
</dbReference>
<dbReference type="InterPro" id="IPR001460">
    <property type="entry name" value="PCN-bd_Tpept"/>
</dbReference>
<gene>
    <name evidence="3" type="ORF">ACEZDJ_14005</name>
</gene>
<dbReference type="SUPFAM" id="SSF56601">
    <property type="entry name" value="beta-lactamase/transpeptidase-like"/>
    <property type="match status" value="1"/>
</dbReference>
<evidence type="ECO:0000259" key="2">
    <source>
        <dbReference type="Pfam" id="PF21922"/>
    </source>
</evidence>
<comment type="caution">
    <text evidence="3">The sequence shown here is derived from an EMBL/GenBank/DDBJ whole genome shotgun (WGS) entry which is preliminary data.</text>
</comment>
<dbReference type="PANTHER" id="PTHR30627">
    <property type="entry name" value="PEPTIDOGLYCAN D,D-TRANSPEPTIDASE"/>
    <property type="match status" value="1"/>
</dbReference>
<sequence>MSRTARRAGMFCLLLILVLLVNLSRIQVVQANKYNDNAANQRSTIARYAQPRGDIIVAGKPVTGSKQTGDSLYQYRRSYTDGPLYAAVTGFSSQTYGNTLLEGVEDDILSGSADSLSTRPLLDAISRSPVPGGDVYTTINAKAQQAALSGLGSKRGAVAAIEPSTGRILALASTPSYDPNGITGTGSAVTQKWSTLNSDSTQPMLNRALRQTYPPGSTFKVVTMSAGLANNVVSGIDVATDSPDPYTAKDTTTAITNESSSDACQNATLKYALQVSCNTVFAKLGVDVGEANMVKMAQAYGFNQSSQTIPVGVSRSNFDTGLTGQAYLALSSIGQYDTAATPLQMAEVVAAVANNGTLMKPMLVSKVTRDDGTTVQSFAPQTFSQPVTPAVAAEIQQAMVSVVTGGTGGNAAIPGAVVGGKTGTAQHGVNNSGTPYAWFICYARPSASAASPVAVAVVIEDSNANRADVSGGGLAAPVAKAVMQAVLNG</sequence>
<dbReference type="InterPro" id="IPR012338">
    <property type="entry name" value="Beta-lactam/transpept-like"/>
</dbReference>
<evidence type="ECO:0000313" key="3">
    <source>
        <dbReference type="EMBL" id="MFC1402400.1"/>
    </source>
</evidence>
<dbReference type="Gene3D" id="3.90.1310.10">
    <property type="entry name" value="Penicillin-binding protein 2a (Domain 2)"/>
    <property type="match status" value="1"/>
</dbReference>
<organism evidence="3 4">
    <name type="scientific">Streptacidiphilus cavernicola</name>
    <dbReference type="NCBI Taxonomy" id="3342716"/>
    <lineage>
        <taxon>Bacteria</taxon>
        <taxon>Bacillati</taxon>
        <taxon>Actinomycetota</taxon>
        <taxon>Actinomycetes</taxon>
        <taxon>Kitasatosporales</taxon>
        <taxon>Streptomycetaceae</taxon>
        <taxon>Streptacidiphilus</taxon>
    </lineage>
</organism>
<feature type="domain" description="Penicillin binding protein A dimerisation" evidence="2">
    <location>
        <begin position="52"/>
        <end position="135"/>
    </location>
</feature>
<dbReference type="Proteomes" id="UP001592528">
    <property type="component" value="Unassembled WGS sequence"/>
</dbReference>
<keyword evidence="4" id="KW-1185">Reference proteome</keyword>
<name>A0ABV6ULS0_9ACTN</name>
<dbReference type="InterPro" id="IPR050515">
    <property type="entry name" value="Beta-lactam/transpept"/>
</dbReference>
<proteinExistence type="predicted"/>
<dbReference type="PANTHER" id="PTHR30627:SF24">
    <property type="entry name" value="PENICILLIN-BINDING PROTEIN 4B"/>
    <property type="match status" value="1"/>
</dbReference>
<dbReference type="InterPro" id="IPR054120">
    <property type="entry name" value="PBPA_dimer"/>
</dbReference>
<dbReference type="Gene3D" id="3.40.710.10">
    <property type="entry name" value="DD-peptidase/beta-lactamase superfamily"/>
    <property type="match status" value="1"/>
</dbReference>
<dbReference type="EMBL" id="JBHEZZ010000006">
    <property type="protein sequence ID" value="MFC1402400.1"/>
    <property type="molecule type" value="Genomic_DNA"/>
</dbReference>
<dbReference type="RefSeq" id="WP_030249737.1">
    <property type="nucleotide sequence ID" value="NZ_JBHEZZ010000006.1"/>
</dbReference>
<reference evidence="3 4" key="1">
    <citation type="submission" date="2024-09" db="EMBL/GenBank/DDBJ databases">
        <authorList>
            <person name="Lee S.D."/>
        </authorList>
    </citation>
    <scope>NUCLEOTIDE SEQUENCE [LARGE SCALE GENOMIC DNA]</scope>
    <source>
        <strain evidence="3 4">N1-5</strain>
    </source>
</reference>